<feature type="domain" description="HD Cas3-type" evidence="11">
    <location>
        <begin position="15"/>
        <end position="214"/>
    </location>
</feature>
<dbReference type="SMART" id="SM00490">
    <property type="entry name" value="HELICc"/>
    <property type="match status" value="1"/>
</dbReference>
<dbReference type="InterPro" id="IPR001650">
    <property type="entry name" value="Helicase_C-like"/>
</dbReference>
<evidence type="ECO:0000256" key="3">
    <source>
        <dbReference type="ARBA" id="ARBA00022722"/>
    </source>
</evidence>
<evidence type="ECO:0000256" key="1">
    <source>
        <dbReference type="ARBA" id="ARBA00006847"/>
    </source>
</evidence>
<proteinExistence type="inferred from homology"/>
<dbReference type="InterPro" id="IPR050547">
    <property type="entry name" value="DEAD_box_RNA_helicases"/>
</dbReference>
<dbReference type="NCBIfam" id="TIGR01596">
    <property type="entry name" value="cas3_HD"/>
    <property type="match status" value="1"/>
</dbReference>
<dbReference type="SMART" id="SM00487">
    <property type="entry name" value="DEXDc"/>
    <property type="match status" value="1"/>
</dbReference>
<dbReference type="AlphaFoldDB" id="A0A0H5P7W1"/>
<evidence type="ECO:0000259" key="11">
    <source>
        <dbReference type="PROSITE" id="PS51643"/>
    </source>
</evidence>
<dbReference type="InterPro" id="IPR041372">
    <property type="entry name" value="Cas3_C"/>
</dbReference>
<dbReference type="Proteomes" id="UP000057820">
    <property type="component" value="Plasmid 2"/>
</dbReference>
<dbReference type="GO" id="GO:0005524">
    <property type="term" value="F:ATP binding"/>
    <property type="evidence" value="ECO:0007669"/>
    <property type="project" value="UniProtKB-KW"/>
</dbReference>
<dbReference type="InterPro" id="IPR011545">
    <property type="entry name" value="DEAD/DEAH_box_helicase_dom"/>
</dbReference>
<keyword evidence="8" id="KW-0067">ATP-binding</keyword>
<dbReference type="GO" id="GO:0004518">
    <property type="term" value="F:nuclease activity"/>
    <property type="evidence" value="ECO:0007669"/>
    <property type="project" value="UniProtKB-KW"/>
</dbReference>
<dbReference type="KEGG" id="nfr:ERS450000_05493"/>
<geneLocation type="plasmid" evidence="12">
    <name>2</name>
</geneLocation>
<protein>
    <submittedName>
        <fullName evidence="12">Helicase Cas3</fullName>
    </submittedName>
</protein>
<evidence type="ECO:0000313" key="13">
    <source>
        <dbReference type="Proteomes" id="UP000057820"/>
    </source>
</evidence>
<evidence type="ECO:0000256" key="7">
    <source>
        <dbReference type="ARBA" id="ARBA00022806"/>
    </source>
</evidence>
<dbReference type="PROSITE" id="PS51192">
    <property type="entry name" value="HELICASE_ATP_BIND_1"/>
    <property type="match status" value="1"/>
</dbReference>
<keyword evidence="3" id="KW-0540">Nuclease</keyword>
<keyword evidence="12" id="KW-0614">Plasmid</keyword>
<feature type="domain" description="Helicase ATP-binding" evidence="10">
    <location>
        <begin position="286"/>
        <end position="490"/>
    </location>
</feature>
<name>A0A0H5P7W1_NOCFR</name>
<dbReference type="PROSITE" id="PS51643">
    <property type="entry name" value="HD_CAS3"/>
    <property type="match status" value="1"/>
</dbReference>
<dbReference type="Pfam" id="PF18395">
    <property type="entry name" value="Cas3_C"/>
    <property type="match status" value="1"/>
</dbReference>
<dbReference type="GO" id="GO:0003723">
    <property type="term" value="F:RNA binding"/>
    <property type="evidence" value="ECO:0007669"/>
    <property type="project" value="TreeGrafter"/>
</dbReference>
<dbReference type="PANTHER" id="PTHR47963">
    <property type="entry name" value="DEAD-BOX ATP-DEPENDENT RNA HELICASE 47, MITOCHONDRIAL"/>
    <property type="match status" value="1"/>
</dbReference>
<evidence type="ECO:0000256" key="4">
    <source>
        <dbReference type="ARBA" id="ARBA00022723"/>
    </source>
</evidence>
<evidence type="ECO:0000313" key="12">
    <source>
        <dbReference type="EMBL" id="CRY83434.1"/>
    </source>
</evidence>
<dbReference type="NCBIfam" id="TIGR01587">
    <property type="entry name" value="cas3_core"/>
    <property type="match status" value="1"/>
</dbReference>
<evidence type="ECO:0000256" key="8">
    <source>
        <dbReference type="ARBA" id="ARBA00022840"/>
    </source>
</evidence>
<dbReference type="InterPro" id="IPR014001">
    <property type="entry name" value="Helicase_ATP-bd"/>
</dbReference>
<dbReference type="PANTHER" id="PTHR47963:SF9">
    <property type="entry name" value="CRISPR-ASSOCIATED ENDONUCLEASE_HELICASE CAS3"/>
    <property type="match status" value="1"/>
</dbReference>
<dbReference type="InterPro" id="IPR027417">
    <property type="entry name" value="P-loop_NTPase"/>
</dbReference>
<accession>A0A0H5P7W1</accession>
<dbReference type="Gene3D" id="3.40.50.300">
    <property type="entry name" value="P-loop containing nucleotide triphosphate hydrolases"/>
    <property type="match status" value="2"/>
</dbReference>
<keyword evidence="9" id="KW-0051">Antiviral defense</keyword>
<reference evidence="13" key="1">
    <citation type="submission" date="2015-03" db="EMBL/GenBank/DDBJ databases">
        <authorList>
            <consortium name="Pathogen Informatics"/>
        </authorList>
    </citation>
    <scope>NUCLEOTIDE SEQUENCE [LARGE SCALE GENOMIC DNA]</scope>
    <source>
        <strain evidence="13">NCTC11134</strain>
        <plasmid evidence="13">2</plasmid>
    </source>
</reference>
<dbReference type="GO" id="GO:0046872">
    <property type="term" value="F:metal ion binding"/>
    <property type="evidence" value="ECO:0007669"/>
    <property type="project" value="UniProtKB-KW"/>
</dbReference>
<dbReference type="Pfam" id="PF18019">
    <property type="entry name" value="Cas3_HD"/>
    <property type="match status" value="1"/>
</dbReference>
<keyword evidence="4" id="KW-0479">Metal-binding</keyword>
<dbReference type="Pfam" id="PF00270">
    <property type="entry name" value="DEAD"/>
    <property type="match status" value="1"/>
</dbReference>
<dbReference type="GO" id="GO:0051607">
    <property type="term" value="P:defense response to virus"/>
    <property type="evidence" value="ECO:0007669"/>
    <property type="project" value="UniProtKB-KW"/>
</dbReference>
<dbReference type="Pfam" id="PF22590">
    <property type="entry name" value="Cas3-like_C_2"/>
    <property type="match status" value="1"/>
</dbReference>
<keyword evidence="5" id="KW-0547">Nucleotide-binding</keyword>
<dbReference type="InterPro" id="IPR006474">
    <property type="entry name" value="Helicase_Cas3_CRISPR-ass_core"/>
</dbReference>
<gene>
    <name evidence="12" type="ORF">ERS450000_05493</name>
</gene>
<keyword evidence="7 12" id="KW-0347">Helicase</keyword>
<dbReference type="InterPro" id="IPR054712">
    <property type="entry name" value="Cas3-like_dom"/>
</dbReference>
<sequence length="914" mass="100031">MLGTATLSAWAKSDREGGSLSLVRHLADSGEVAKLVWDRWLPAHTRQRISVGLPGGEADGRTLLVWLAATHDIGKLTPAFACQVPELADAMHDRGLRMPDALGDRKALPHSLAGEVTVLEFLTGLGWDREVAKTYAVVAGSHHGVPPTVREVRNAPARTTLFGEGQWSRSRDELLRFVTERTGAWELLERLRRIPLTVTQQSLLTAAVIVTDWIASNQDLFPLDEARVSSTAAPAVWELLGLPHPWQPSASELHDDPSQRRFFCDRFGWPPSIHPRPLQLECLRVADVTPVPGLMVVEAPMGEGKTEAALAAAEILAQRFGLGGIFVALPTMATSDAMFARVRKWAENLPVPPAAMFLAHGKAALNAEFTSLHRRGFDSIGTDCADSGVVAHAWFVGKKGPLANVVVGTIDQILRAALKTRHLMLRHLALANKVVVIDEVHAADSYMSTYLCRSLEWLAAYRVPVILLSATLPPSQREALVLAYARGYGTGDDEVCLTDHGYPAITHWPNPELSTTVAASGRSIAGIEIAHVADDLDVLAERVREALADGGIAGVVCNTVARAQETYLALEQAGFPEDELLLIHSRFVASHRAELEARLRAMLGPPDGGTVRPDRLVVVGTQVIEQSLDIDLDLLITDLAPMDLLLQRIGRLHRHDRQARPPKLVRPSCWVRGADWNEEPPQPVRGSQAVYGLARLLRCAAVLRRRAALTVPDDVPGLVADAYREQLEVPTDWLAAYHLAEKQWHEHVDRQREKARTYLLSAPYGDNRTLHGWVATGIPDDADGVGGQAQVRDAEDTIEAIVVQRCGDHVRALPQVPEIGGTTVPTDAEPPVWLAKKLAACTIRLPAMLTRYGRSGTVIRALEDTWYPGWQRVHWLAGELVLELDEQCTAELAGHHLEYDTRLGLLVAPVKEGK</sequence>
<dbReference type="Gene3D" id="1.10.3210.30">
    <property type="match status" value="1"/>
</dbReference>
<dbReference type="RefSeq" id="WP_076573807.1">
    <property type="nucleotide sequence ID" value="NZ_CP031418.1"/>
</dbReference>
<organism evidence="12 13">
    <name type="scientific">Nocardia farcinica</name>
    <dbReference type="NCBI Taxonomy" id="37329"/>
    <lineage>
        <taxon>Bacteria</taxon>
        <taxon>Bacillati</taxon>
        <taxon>Actinomycetota</taxon>
        <taxon>Actinomycetes</taxon>
        <taxon>Mycobacteriales</taxon>
        <taxon>Nocardiaceae</taxon>
        <taxon>Nocardia</taxon>
    </lineage>
</organism>
<evidence type="ECO:0000259" key="10">
    <source>
        <dbReference type="PROSITE" id="PS51192"/>
    </source>
</evidence>
<comment type="similarity">
    <text evidence="2">In the central section; belongs to the CRISPR-associated helicase Cas3 family.</text>
</comment>
<dbReference type="EMBL" id="LN868939">
    <property type="protein sequence ID" value="CRY83434.1"/>
    <property type="molecule type" value="Genomic_DNA"/>
</dbReference>
<dbReference type="CDD" id="cd09641">
    <property type="entry name" value="Cas3''_I"/>
    <property type="match status" value="1"/>
</dbReference>
<evidence type="ECO:0000256" key="2">
    <source>
        <dbReference type="ARBA" id="ARBA00009046"/>
    </source>
</evidence>
<keyword evidence="6" id="KW-0378">Hydrolase</keyword>
<dbReference type="InterPro" id="IPR006483">
    <property type="entry name" value="CRISPR-assoc_Cas3_HD"/>
</dbReference>
<dbReference type="GO" id="GO:0016787">
    <property type="term" value="F:hydrolase activity"/>
    <property type="evidence" value="ECO:0007669"/>
    <property type="project" value="UniProtKB-KW"/>
</dbReference>
<evidence type="ECO:0000256" key="6">
    <source>
        <dbReference type="ARBA" id="ARBA00022801"/>
    </source>
</evidence>
<dbReference type="SUPFAM" id="SSF52540">
    <property type="entry name" value="P-loop containing nucleoside triphosphate hydrolases"/>
    <property type="match status" value="1"/>
</dbReference>
<evidence type="ECO:0000256" key="9">
    <source>
        <dbReference type="ARBA" id="ARBA00023118"/>
    </source>
</evidence>
<evidence type="ECO:0000256" key="5">
    <source>
        <dbReference type="ARBA" id="ARBA00022741"/>
    </source>
</evidence>
<comment type="similarity">
    <text evidence="1">In the N-terminal section; belongs to the CRISPR-associated nuclease Cas3-HD family.</text>
</comment>
<dbReference type="InterPro" id="IPR038257">
    <property type="entry name" value="CRISPR-assoc_Cas3_HD_sf"/>
</dbReference>
<dbReference type="GO" id="GO:0003724">
    <property type="term" value="F:RNA helicase activity"/>
    <property type="evidence" value="ECO:0007669"/>
    <property type="project" value="TreeGrafter"/>
</dbReference>